<evidence type="ECO:0000313" key="5">
    <source>
        <dbReference type="EMBL" id="RJF93603.1"/>
    </source>
</evidence>
<dbReference type="Gene3D" id="1.10.10.60">
    <property type="entry name" value="Homeodomain-like"/>
    <property type="match status" value="1"/>
</dbReference>
<dbReference type="EMBL" id="QYUM01000002">
    <property type="protein sequence ID" value="RJF93603.1"/>
    <property type="molecule type" value="Genomic_DNA"/>
</dbReference>
<dbReference type="PANTHER" id="PTHR30055">
    <property type="entry name" value="HTH-TYPE TRANSCRIPTIONAL REGULATOR RUTR"/>
    <property type="match status" value="1"/>
</dbReference>
<evidence type="ECO:0000259" key="4">
    <source>
        <dbReference type="PROSITE" id="PS50977"/>
    </source>
</evidence>
<comment type="caution">
    <text evidence="5">The sequence shown here is derived from an EMBL/GenBank/DDBJ whole genome shotgun (WGS) entry which is preliminary data.</text>
</comment>
<dbReference type="InterPro" id="IPR050109">
    <property type="entry name" value="HTH-type_TetR-like_transc_reg"/>
</dbReference>
<dbReference type="PROSITE" id="PS50977">
    <property type="entry name" value="HTH_TETR_2"/>
    <property type="match status" value="1"/>
</dbReference>
<dbReference type="AlphaFoldDB" id="A0A418WQT7"/>
<evidence type="ECO:0000256" key="2">
    <source>
        <dbReference type="PROSITE-ProRule" id="PRU00335"/>
    </source>
</evidence>
<dbReference type="PANTHER" id="PTHR30055:SF146">
    <property type="entry name" value="HTH-TYPE TRANSCRIPTIONAL DUAL REGULATOR CECR"/>
    <property type="match status" value="1"/>
</dbReference>
<feature type="domain" description="HTH tetR-type" evidence="4">
    <location>
        <begin position="21"/>
        <end position="81"/>
    </location>
</feature>
<dbReference type="Proteomes" id="UP000286100">
    <property type="component" value="Unassembled WGS sequence"/>
</dbReference>
<dbReference type="InterPro" id="IPR036271">
    <property type="entry name" value="Tet_transcr_reg_TetR-rel_C_sf"/>
</dbReference>
<dbReference type="InterPro" id="IPR009057">
    <property type="entry name" value="Homeodomain-like_sf"/>
</dbReference>
<feature type="region of interest" description="Disordered" evidence="3">
    <location>
        <begin position="1"/>
        <end position="20"/>
    </location>
</feature>
<evidence type="ECO:0000256" key="1">
    <source>
        <dbReference type="ARBA" id="ARBA00023125"/>
    </source>
</evidence>
<proteinExistence type="predicted"/>
<dbReference type="PRINTS" id="PR00455">
    <property type="entry name" value="HTHTETR"/>
</dbReference>
<dbReference type="GO" id="GO:0000976">
    <property type="term" value="F:transcription cis-regulatory region binding"/>
    <property type="evidence" value="ECO:0007669"/>
    <property type="project" value="TreeGrafter"/>
</dbReference>
<dbReference type="Pfam" id="PF14246">
    <property type="entry name" value="TetR_C_7"/>
    <property type="match status" value="1"/>
</dbReference>
<dbReference type="Gene3D" id="1.10.357.10">
    <property type="entry name" value="Tetracycline Repressor, domain 2"/>
    <property type="match status" value="1"/>
</dbReference>
<name>A0A418WQT7_9SPHN</name>
<gene>
    <name evidence="5" type="ORF">D3876_04635</name>
</gene>
<organism evidence="5 6">
    <name type="scientific">Sphingomonas cavernae</name>
    <dbReference type="NCBI Taxonomy" id="2320861"/>
    <lineage>
        <taxon>Bacteria</taxon>
        <taxon>Pseudomonadati</taxon>
        <taxon>Pseudomonadota</taxon>
        <taxon>Alphaproteobacteria</taxon>
        <taxon>Sphingomonadales</taxon>
        <taxon>Sphingomonadaceae</taxon>
        <taxon>Sphingomonas</taxon>
    </lineage>
</organism>
<dbReference type="Pfam" id="PF00440">
    <property type="entry name" value="TetR_N"/>
    <property type="match status" value="1"/>
</dbReference>
<dbReference type="OrthoDB" id="9816431at2"/>
<dbReference type="SUPFAM" id="SSF46689">
    <property type="entry name" value="Homeodomain-like"/>
    <property type="match status" value="1"/>
</dbReference>
<dbReference type="InterPro" id="IPR039536">
    <property type="entry name" value="TetR_C_Proteobacteria"/>
</dbReference>
<dbReference type="RefSeq" id="WP_119759935.1">
    <property type="nucleotide sequence ID" value="NZ_QYUM01000002.1"/>
</dbReference>
<dbReference type="SUPFAM" id="SSF48498">
    <property type="entry name" value="Tetracyclin repressor-like, C-terminal domain"/>
    <property type="match status" value="1"/>
</dbReference>
<keyword evidence="1 2" id="KW-0238">DNA-binding</keyword>
<evidence type="ECO:0000256" key="3">
    <source>
        <dbReference type="SAM" id="MobiDB-lite"/>
    </source>
</evidence>
<evidence type="ECO:0000313" key="6">
    <source>
        <dbReference type="Proteomes" id="UP000286100"/>
    </source>
</evidence>
<sequence>MDITAMDKGTISGPSQDARKEERRRAILDAAEMLFLEQGFAKVSLATIIRRSGGSLATAYELFGSKHGLLRAVIERDKCERQAEFDELVEHTESAAEILRSLTRRILEIVMQPRQAAMMRIVIAESISDPEFARGFYREIHLGRVEHLAQIFGGWNADGRARFDDPEAAAELYLDMVVGDAELEALIGDAMRRGGESLTARMDWRLDIFIDHFKVK</sequence>
<keyword evidence="6" id="KW-1185">Reference proteome</keyword>
<accession>A0A418WQT7</accession>
<dbReference type="GO" id="GO:0003700">
    <property type="term" value="F:DNA-binding transcription factor activity"/>
    <property type="evidence" value="ECO:0007669"/>
    <property type="project" value="TreeGrafter"/>
</dbReference>
<dbReference type="InterPro" id="IPR001647">
    <property type="entry name" value="HTH_TetR"/>
</dbReference>
<feature type="DNA-binding region" description="H-T-H motif" evidence="2">
    <location>
        <begin position="44"/>
        <end position="63"/>
    </location>
</feature>
<reference evidence="5 6" key="1">
    <citation type="submission" date="2018-09" db="EMBL/GenBank/DDBJ databases">
        <authorList>
            <person name="Zhu H."/>
        </authorList>
    </citation>
    <scope>NUCLEOTIDE SEQUENCE [LARGE SCALE GENOMIC DNA]</scope>
    <source>
        <strain evidence="5 6">K2R01-6</strain>
    </source>
</reference>
<protein>
    <submittedName>
        <fullName evidence="5">TetR/AcrR family transcriptional regulator</fullName>
    </submittedName>
</protein>